<gene>
    <name evidence="2" type="ORF">L1785_06015</name>
</gene>
<feature type="transmembrane region" description="Helical" evidence="1">
    <location>
        <begin position="185"/>
        <end position="204"/>
    </location>
</feature>
<dbReference type="RefSeq" id="WP_236088301.1">
    <property type="nucleotide sequence ID" value="NZ_JAKGSG010000022.1"/>
</dbReference>
<evidence type="ECO:0000313" key="2">
    <source>
        <dbReference type="EMBL" id="MCF4120527.1"/>
    </source>
</evidence>
<accession>A0AA41U8I6</accession>
<protein>
    <submittedName>
        <fullName evidence="2">Uncharacterized protein</fullName>
    </submittedName>
</protein>
<feature type="transmembrane region" description="Helical" evidence="1">
    <location>
        <begin position="76"/>
        <end position="96"/>
    </location>
</feature>
<keyword evidence="1" id="KW-0812">Transmembrane</keyword>
<dbReference type="EMBL" id="JAKGSG010000022">
    <property type="protein sequence ID" value="MCF4120527.1"/>
    <property type="molecule type" value="Genomic_DNA"/>
</dbReference>
<proteinExistence type="predicted"/>
<feature type="transmembrane region" description="Helical" evidence="1">
    <location>
        <begin position="43"/>
        <end position="64"/>
    </location>
</feature>
<feature type="transmembrane region" description="Helical" evidence="1">
    <location>
        <begin position="108"/>
        <end position="125"/>
    </location>
</feature>
<feature type="transmembrane region" description="Helical" evidence="1">
    <location>
        <begin position="12"/>
        <end position="31"/>
    </location>
</feature>
<keyword evidence="1" id="KW-0472">Membrane</keyword>
<evidence type="ECO:0000256" key="1">
    <source>
        <dbReference type="SAM" id="Phobius"/>
    </source>
</evidence>
<evidence type="ECO:0000313" key="3">
    <source>
        <dbReference type="Proteomes" id="UP001165405"/>
    </source>
</evidence>
<feature type="transmembrane region" description="Helical" evidence="1">
    <location>
        <begin position="161"/>
        <end position="178"/>
    </location>
</feature>
<keyword evidence="3" id="KW-1185">Reference proteome</keyword>
<organism evidence="2 3">
    <name type="scientific">Antribacter soli</name>
    <dbReference type="NCBI Taxonomy" id="2910976"/>
    <lineage>
        <taxon>Bacteria</taxon>
        <taxon>Bacillati</taxon>
        <taxon>Actinomycetota</taxon>
        <taxon>Actinomycetes</taxon>
        <taxon>Micrococcales</taxon>
        <taxon>Promicromonosporaceae</taxon>
        <taxon>Antribacter</taxon>
    </lineage>
</organism>
<dbReference type="Proteomes" id="UP001165405">
    <property type="component" value="Unassembled WGS sequence"/>
</dbReference>
<reference evidence="2" key="1">
    <citation type="submission" date="2022-01" db="EMBL/GenBank/DDBJ databases">
        <title>Antribacter sp. nov., isolated from Guizhou of China.</title>
        <authorList>
            <person name="Chengliang C."/>
            <person name="Ya Z."/>
        </authorList>
    </citation>
    <scope>NUCLEOTIDE SEQUENCE</scope>
    <source>
        <strain evidence="2">KLBMP 9083</strain>
    </source>
</reference>
<keyword evidence="1" id="KW-1133">Transmembrane helix</keyword>
<comment type="caution">
    <text evidence="2">The sequence shown here is derived from an EMBL/GenBank/DDBJ whole genome shotgun (WGS) entry which is preliminary data.</text>
</comment>
<sequence>MADTESRIPAWGALPLSALAWWVGGFLPWLLQEVYRLEGFDPLPVAPGAAVAGVASMGLLGGVLAGACARRAESRLWGTVAAAVSTVVTFAGVTWWQSVTVGVERDAVLLAGTATAVGLALGLLVATGPVWLRGTALALPVVLLDGWVRGLVPDAAVEPHGTWWVLAIGLGVALGLTAGTRPLQILGWIPAALAVWVAQAYVAALQDAPFLLTEPGSVLDALGGLVRNLGTDGAEHQLLGWVAGLLLAGAIAALRLSRGAAPETDETEDYPAFRAEGVSL</sequence>
<dbReference type="AlphaFoldDB" id="A0AA41U8I6"/>
<feature type="transmembrane region" description="Helical" evidence="1">
    <location>
        <begin position="238"/>
        <end position="256"/>
    </location>
</feature>
<name>A0AA41U8I6_9MICO</name>
<feature type="transmembrane region" description="Helical" evidence="1">
    <location>
        <begin position="130"/>
        <end position="149"/>
    </location>
</feature>